<proteinExistence type="inferred from homology"/>
<keyword evidence="5 9" id="KW-1133">Transmembrane helix</keyword>
<evidence type="ECO:0000256" key="5">
    <source>
        <dbReference type="ARBA" id="ARBA00022989"/>
    </source>
</evidence>
<sequence>MIKEFKEFIMRGDVLDLAVGVVIGSAFTSIVNQIVQGLITPLVGWVVAMITGTSDLEGALSILDWSPTKGVTFAFGDVISAIITFIITGFILFLVVKAANHAKNLRSTKEEEEVPATPTAEDYLSDIRDLLAQQTAENNGRPTAQAAVDTSNEKTEV</sequence>
<dbReference type="STRING" id="53345.LIU_02070"/>
<dbReference type="HAMAP" id="MF_00115">
    <property type="entry name" value="MscL"/>
    <property type="match status" value="1"/>
</dbReference>
<evidence type="ECO:0000313" key="13">
    <source>
        <dbReference type="Proteomes" id="UP000252797"/>
    </source>
</evidence>
<name>A0A367CAA9_9ENTE</name>
<reference evidence="12 14" key="2">
    <citation type="submission" date="2018-06" db="EMBL/GenBank/DDBJ databases">
        <authorList>
            <consortium name="Pathogen Informatics"/>
            <person name="Doyle S."/>
        </authorList>
    </citation>
    <scope>NUCLEOTIDE SEQUENCE [LARGE SCALE GENOMIC DNA]</scope>
    <source>
        <strain evidence="12 14">NCTC8129</strain>
    </source>
</reference>
<evidence type="ECO:0000256" key="6">
    <source>
        <dbReference type="ARBA" id="ARBA00023065"/>
    </source>
</evidence>
<dbReference type="Gene3D" id="1.10.1200.120">
    <property type="entry name" value="Large-conductance mechanosensitive channel, MscL, domain 1"/>
    <property type="match status" value="1"/>
</dbReference>
<dbReference type="GO" id="GO:0008381">
    <property type="term" value="F:mechanosensitive monoatomic ion channel activity"/>
    <property type="evidence" value="ECO:0007669"/>
    <property type="project" value="UniProtKB-UniRule"/>
</dbReference>
<dbReference type="InterPro" id="IPR037673">
    <property type="entry name" value="MSC/AndL"/>
</dbReference>
<comment type="subcellular location">
    <subcellularLocation>
        <location evidence="9">Cell membrane</location>
        <topology evidence="9">Multi-pass membrane protein</topology>
    </subcellularLocation>
    <subcellularLocation>
        <location evidence="1">Membrane</location>
        <topology evidence="1">Multi-pass membrane protein</topology>
    </subcellularLocation>
</comment>
<keyword evidence="2 9" id="KW-0813">Transport</keyword>
<dbReference type="Proteomes" id="UP000254070">
    <property type="component" value="Unassembled WGS sequence"/>
</dbReference>
<dbReference type="GO" id="GO:0005886">
    <property type="term" value="C:plasma membrane"/>
    <property type="evidence" value="ECO:0007669"/>
    <property type="project" value="UniProtKB-SubCell"/>
</dbReference>
<gene>
    <name evidence="9 12" type="primary">mscL</name>
    <name evidence="11" type="ORF">EA71_02864</name>
    <name evidence="12" type="ORF">NCTC8129_00855</name>
</gene>
<evidence type="ECO:0000256" key="10">
    <source>
        <dbReference type="SAM" id="MobiDB-lite"/>
    </source>
</evidence>
<dbReference type="RefSeq" id="WP_081135704.1">
    <property type="nucleotide sequence ID" value="NZ_CABGIZ010000009.1"/>
</dbReference>
<dbReference type="Proteomes" id="UP000252797">
    <property type="component" value="Unassembled WGS sequence"/>
</dbReference>
<feature type="transmembrane region" description="Helical" evidence="9">
    <location>
        <begin position="73"/>
        <end position="96"/>
    </location>
</feature>
<keyword evidence="8 9" id="KW-0407">Ion channel</keyword>
<comment type="subunit">
    <text evidence="9">Homopentamer.</text>
</comment>
<dbReference type="GeneID" id="56742580"/>
<evidence type="ECO:0000256" key="9">
    <source>
        <dbReference type="HAMAP-Rule" id="MF_00115"/>
    </source>
</evidence>
<dbReference type="InterPro" id="IPR001185">
    <property type="entry name" value="MS_channel"/>
</dbReference>
<keyword evidence="3 9" id="KW-1003">Cell membrane</keyword>
<dbReference type="AlphaFoldDB" id="A0A367CAA9"/>
<evidence type="ECO:0000313" key="12">
    <source>
        <dbReference type="EMBL" id="STP28686.1"/>
    </source>
</evidence>
<organism evidence="11 13">
    <name type="scientific">Enterococcus durans</name>
    <dbReference type="NCBI Taxonomy" id="53345"/>
    <lineage>
        <taxon>Bacteria</taxon>
        <taxon>Bacillati</taxon>
        <taxon>Bacillota</taxon>
        <taxon>Bacilli</taxon>
        <taxon>Lactobacillales</taxon>
        <taxon>Enterococcaceae</taxon>
        <taxon>Enterococcus</taxon>
    </lineage>
</organism>
<reference evidence="11 13" key="1">
    <citation type="submission" date="2015-06" db="EMBL/GenBank/DDBJ databases">
        <title>The Genome Sequence of Enterococcus durans 4EA1.</title>
        <authorList>
            <consortium name="The Broad Institute Genomics Platform"/>
            <consortium name="The Broad Institute Genome Sequencing Center for Infectious Disease"/>
            <person name="Earl A.M."/>
            <person name="Van Tyne D."/>
            <person name="Lebreton F."/>
            <person name="Saavedra J.T."/>
            <person name="Gilmore M.S."/>
            <person name="Manson Mcguire A."/>
            <person name="Clock S."/>
            <person name="Crupain M."/>
            <person name="Rangan U."/>
            <person name="Young S."/>
            <person name="Abouelleil A."/>
            <person name="Cao P."/>
            <person name="Chapman S.B."/>
            <person name="Griggs A."/>
            <person name="Priest M."/>
            <person name="Shea T."/>
            <person name="Wortman J."/>
            <person name="Nusbaum C."/>
            <person name="Birren B."/>
        </authorList>
    </citation>
    <scope>NUCLEOTIDE SEQUENCE [LARGE SCALE GENOMIC DNA]</scope>
    <source>
        <strain evidence="11 13">4EA1</strain>
    </source>
</reference>
<feature type="transmembrane region" description="Helical" evidence="9">
    <location>
        <begin position="12"/>
        <end position="35"/>
    </location>
</feature>
<evidence type="ECO:0000313" key="14">
    <source>
        <dbReference type="Proteomes" id="UP000254070"/>
    </source>
</evidence>
<dbReference type="PRINTS" id="PR01264">
    <property type="entry name" value="MECHCHANNEL"/>
</dbReference>
<keyword evidence="6 9" id="KW-0406">Ion transport</keyword>
<dbReference type="PANTHER" id="PTHR30266:SF2">
    <property type="entry name" value="LARGE-CONDUCTANCE MECHANOSENSITIVE CHANNEL"/>
    <property type="match status" value="1"/>
</dbReference>
<feature type="region of interest" description="Disordered" evidence="10">
    <location>
        <begin position="135"/>
        <end position="157"/>
    </location>
</feature>
<keyword evidence="4 9" id="KW-0812">Transmembrane</keyword>
<dbReference type="EMBL" id="UGIF01000002">
    <property type="protein sequence ID" value="STP28686.1"/>
    <property type="molecule type" value="Genomic_DNA"/>
</dbReference>
<accession>A0A367CAA9</accession>
<evidence type="ECO:0000256" key="1">
    <source>
        <dbReference type="ARBA" id="ARBA00004141"/>
    </source>
</evidence>
<keyword evidence="7 9" id="KW-0472">Membrane</keyword>
<comment type="function">
    <text evidence="9">Channel that opens in response to stretch forces in the membrane lipid bilayer. May participate in the regulation of osmotic pressure changes within the cell.</text>
</comment>
<dbReference type="Pfam" id="PF01741">
    <property type="entry name" value="MscL"/>
    <property type="match status" value="1"/>
</dbReference>
<evidence type="ECO:0000256" key="8">
    <source>
        <dbReference type="ARBA" id="ARBA00023303"/>
    </source>
</evidence>
<evidence type="ECO:0000256" key="2">
    <source>
        <dbReference type="ARBA" id="ARBA00022448"/>
    </source>
</evidence>
<dbReference type="EMBL" id="LEPB01000007">
    <property type="protein sequence ID" value="RCA09547.1"/>
    <property type="molecule type" value="Genomic_DNA"/>
</dbReference>
<dbReference type="PANTHER" id="PTHR30266">
    <property type="entry name" value="MECHANOSENSITIVE CHANNEL MSCL"/>
    <property type="match status" value="1"/>
</dbReference>
<comment type="similarity">
    <text evidence="9">Belongs to the MscL family.</text>
</comment>
<dbReference type="NCBIfam" id="TIGR00220">
    <property type="entry name" value="mscL"/>
    <property type="match status" value="1"/>
</dbReference>
<protein>
    <recommendedName>
        <fullName evidence="9">Large-conductance mechanosensitive channel</fullName>
    </recommendedName>
</protein>
<dbReference type="SUPFAM" id="SSF81330">
    <property type="entry name" value="Gated mechanosensitive channel"/>
    <property type="match status" value="1"/>
</dbReference>
<dbReference type="InterPro" id="IPR036019">
    <property type="entry name" value="MscL_channel"/>
</dbReference>
<evidence type="ECO:0000256" key="4">
    <source>
        <dbReference type="ARBA" id="ARBA00022692"/>
    </source>
</evidence>
<evidence type="ECO:0000256" key="3">
    <source>
        <dbReference type="ARBA" id="ARBA00022475"/>
    </source>
</evidence>
<evidence type="ECO:0000256" key="7">
    <source>
        <dbReference type="ARBA" id="ARBA00023136"/>
    </source>
</evidence>
<evidence type="ECO:0000313" key="11">
    <source>
        <dbReference type="EMBL" id="RCA09547.1"/>
    </source>
</evidence>